<dbReference type="AlphaFoldDB" id="A0A2K8MNM4"/>
<dbReference type="RefSeq" id="WP_100283378.1">
    <property type="nucleotide sequence ID" value="NZ_CP024923.1"/>
</dbReference>
<feature type="domain" description="VOC" evidence="1">
    <location>
        <begin position="4"/>
        <end position="130"/>
    </location>
</feature>
<dbReference type="CDD" id="cd08357">
    <property type="entry name" value="VOC_like"/>
    <property type="match status" value="1"/>
</dbReference>
<gene>
    <name evidence="2" type="ORF">CVN68_17760</name>
</gene>
<dbReference type="OrthoDB" id="793940at2"/>
<dbReference type="PANTHER" id="PTHR39434:SF1">
    <property type="entry name" value="VOC DOMAIN-CONTAINING PROTEIN"/>
    <property type="match status" value="1"/>
</dbReference>
<dbReference type="InterPro" id="IPR004360">
    <property type="entry name" value="Glyas_Fos-R_dOase_dom"/>
</dbReference>
<protein>
    <submittedName>
        <fullName evidence="2">Glyoxalase</fullName>
    </submittedName>
</protein>
<dbReference type="PROSITE" id="PS51819">
    <property type="entry name" value="VOC"/>
    <property type="match status" value="1"/>
</dbReference>
<sequence>MTLRPFHLAFPVHDIEAARAFYGGVLGCAEGRSTDSWIDFDLFGHQIVTHRDPGAKPAAVVNAVDGHDVPVPHFGVVLTMPDWEALAARLEAAGIRFGIAPHVRFKGQIGEQATMFFYDPSGNALEFKAFADDANLFAR</sequence>
<dbReference type="KEGG" id="sphc:CVN68_17760"/>
<dbReference type="Pfam" id="PF00903">
    <property type="entry name" value="Glyoxalase"/>
    <property type="match status" value="1"/>
</dbReference>
<organism evidence="2 3">
    <name type="scientific">Sphingomonas psychrotolerans</name>
    <dbReference type="NCBI Taxonomy" id="1327635"/>
    <lineage>
        <taxon>Bacteria</taxon>
        <taxon>Pseudomonadati</taxon>
        <taxon>Pseudomonadota</taxon>
        <taxon>Alphaproteobacteria</taxon>
        <taxon>Sphingomonadales</taxon>
        <taxon>Sphingomonadaceae</taxon>
        <taxon>Sphingomonas</taxon>
    </lineage>
</organism>
<evidence type="ECO:0000313" key="2">
    <source>
        <dbReference type="EMBL" id="ATY33579.1"/>
    </source>
</evidence>
<reference evidence="2 3" key="1">
    <citation type="submission" date="2017-11" db="EMBL/GenBank/DDBJ databases">
        <title>Complete genome sequence of Sphingomonas sp. Strain Cra20, a psychrotolerant potential plant growth promoting rhizobacteria.</title>
        <authorList>
            <person name="Luo Y."/>
        </authorList>
    </citation>
    <scope>NUCLEOTIDE SEQUENCE [LARGE SCALE GENOMIC DNA]</scope>
    <source>
        <strain evidence="2 3">Cra20</strain>
    </source>
</reference>
<accession>A0A2K8MNM4</accession>
<dbReference type="InterPro" id="IPR029068">
    <property type="entry name" value="Glyas_Bleomycin-R_OHBP_Dase"/>
</dbReference>
<name>A0A2K8MNM4_9SPHN</name>
<dbReference type="EMBL" id="CP024923">
    <property type="protein sequence ID" value="ATY33579.1"/>
    <property type="molecule type" value="Genomic_DNA"/>
</dbReference>
<proteinExistence type="predicted"/>
<evidence type="ECO:0000259" key="1">
    <source>
        <dbReference type="PROSITE" id="PS51819"/>
    </source>
</evidence>
<dbReference type="SUPFAM" id="SSF54593">
    <property type="entry name" value="Glyoxalase/Bleomycin resistance protein/Dihydroxybiphenyl dioxygenase"/>
    <property type="match status" value="1"/>
</dbReference>
<dbReference type="PANTHER" id="PTHR39434">
    <property type="match status" value="1"/>
</dbReference>
<keyword evidence="3" id="KW-1185">Reference proteome</keyword>
<evidence type="ECO:0000313" key="3">
    <source>
        <dbReference type="Proteomes" id="UP000229081"/>
    </source>
</evidence>
<dbReference type="Gene3D" id="3.10.180.10">
    <property type="entry name" value="2,3-Dihydroxybiphenyl 1,2-Dioxygenase, domain 1"/>
    <property type="match status" value="1"/>
</dbReference>
<dbReference type="Proteomes" id="UP000229081">
    <property type="component" value="Chromosome"/>
</dbReference>
<dbReference type="InterPro" id="IPR037523">
    <property type="entry name" value="VOC_core"/>
</dbReference>